<dbReference type="VEuPathDB" id="TrichDB:TVAGG3_0356160"/>
<dbReference type="FunFam" id="2.60.40.150:FF:000385">
    <property type="entry name" value="Phosphatidylinositol 3-and 4-kinase family protein"/>
    <property type="match status" value="1"/>
</dbReference>
<evidence type="ECO:0000259" key="7">
    <source>
        <dbReference type="PROSITE" id="PS50290"/>
    </source>
</evidence>
<dbReference type="InterPro" id="IPR000341">
    <property type="entry name" value="PI3K_Ras-bd_dom"/>
</dbReference>
<dbReference type="Gene3D" id="1.25.40.70">
    <property type="entry name" value="Phosphatidylinositol 3-kinase, accessory domain (PIK)"/>
    <property type="match status" value="1"/>
</dbReference>
<evidence type="ECO:0000256" key="5">
    <source>
        <dbReference type="ARBA" id="ARBA00022840"/>
    </source>
</evidence>
<evidence type="ECO:0000313" key="11">
    <source>
        <dbReference type="EMBL" id="EAY05852.1"/>
    </source>
</evidence>
<dbReference type="PANTHER" id="PTHR10048">
    <property type="entry name" value="PHOSPHATIDYLINOSITOL KINASE"/>
    <property type="match status" value="1"/>
</dbReference>
<dbReference type="Proteomes" id="UP000001542">
    <property type="component" value="Unassembled WGS sequence"/>
</dbReference>
<dbReference type="GO" id="GO:0005737">
    <property type="term" value="C:cytoplasm"/>
    <property type="evidence" value="ECO:0000318"/>
    <property type="project" value="GO_Central"/>
</dbReference>
<feature type="domain" description="PI3K/PI4K catalytic" evidence="7">
    <location>
        <begin position="748"/>
        <end position="1026"/>
    </location>
</feature>
<dbReference type="GO" id="GO:0036092">
    <property type="term" value="P:phosphatidylinositol-3-phosphate biosynthetic process"/>
    <property type="evidence" value="ECO:0000318"/>
    <property type="project" value="GO_Central"/>
</dbReference>
<dbReference type="InterPro" id="IPR029071">
    <property type="entry name" value="Ubiquitin-like_domsf"/>
</dbReference>
<dbReference type="GO" id="GO:0005524">
    <property type="term" value="F:ATP binding"/>
    <property type="evidence" value="ECO:0007669"/>
    <property type="project" value="UniProtKB-UniRule"/>
</dbReference>
<dbReference type="PROSITE" id="PS51546">
    <property type="entry name" value="PI3K_RBD"/>
    <property type="match status" value="1"/>
</dbReference>
<protein>
    <recommendedName>
        <fullName evidence="1">phosphatidylinositol 3-kinase</fullName>
        <ecNumber evidence="1">2.7.1.137</ecNumber>
    </recommendedName>
</protein>
<dbReference type="SUPFAM" id="SSF49562">
    <property type="entry name" value="C2 domain (Calcium/lipid-binding domain, CaLB)"/>
    <property type="match status" value="1"/>
</dbReference>
<evidence type="ECO:0000259" key="10">
    <source>
        <dbReference type="PROSITE" id="PS51547"/>
    </source>
</evidence>
<sequence length="1040" mass="119154">MPLFVFNAEEFVEHNSILAENIPLPNFTRKHPKITLVVQLPTNLVIECEAKLSKTISSIQKSIYEQMVSLYGETNVRSIKQYRFGTMKGEYPSKKLKLSESPEIMNALKLQQQDYSNPQFIIIQVNTETEFVKTAKTYTNDLELKPIIATPEVLSFNSTYSELRQNAETARTERLEADPLLARMRLNSNEPPLITCRKKNIPIKVDMRAVALSDENTATSLAIQFDTTAQQAIRTLFTKMVEHQGVSTDLNPDNYALILQGTDEVVAGDFAIQNFVCVRQFLLSVTPFMNFLLVDKNKLISQIREKELSYTALPEVTDEQKYKPIIYNDTSKPGIDIMGGFPHFYAKENFSIIIGGCFNIPSDLEANNYIVRVVILHGSNEISAPMMTRPSLGCSSVAWNEALNISIQIMQLPRAARVAITLFNYDKIGTNKAPIATCNVPVFNFDGWFNSGVKFWSMWNGKDTDPLLTTCQCEEESAVRVLFTIPQYRYPIAHVQQEIMHQRVVSTSQRVSSQTKIIVEEMRKKNFDLLKKPTDEARANLYRYRYDFIDIPSMLPLVLSSIDYTVTTQVNEIPALLQRWQRPPPTIALSLLDSQYADHRVREFAVRCLESLSDDEIMLYMLQLIQALKYEMYDDSPLCRFLFRRGLNEPKFLGHQLFWQLISEAHISHIRRRFSSFVVNFLYGSGIYRDELLKGYKFTQELVRLNHSLCKLSHAEATEPFREALKKIDLPNEFHLPMDPRLVVDSFIVEKCKVMNSKKKPFWLTFHNAAPFSTEPIRVLFKVGDDLRQDQLTLQIMRVMEHLWRKEGIDLHMRCYAVLPTGFNQGFIEVVPNTITEQALQQERGTFSGIWDSSTISDYLCKVNQTEQNQQVARSNFMYSSAGYAVATCVLGIADRHPGNILLQNDGHFLHIDFGHFLGNFKTKLGYQRENAPFHFSPACANVLGDVDGEMFKQFRVLCGQAFNILRHNSKLLVTLLMLMLGTGIPELQKAEDIRYMTDMLMLNKTDSEAKIEFDKLTNKSLESTRTKLNNLFHNIAVSD</sequence>
<dbReference type="Pfam" id="PF00794">
    <property type="entry name" value="PI3K_rbd"/>
    <property type="match status" value="1"/>
</dbReference>
<evidence type="ECO:0000256" key="2">
    <source>
        <dbReference type="ARBA" id="ARBA00022679"/>
    </source>
</evidence>
<accession>A2EN93</accession>
<evidence type="ECO:0000259" key="8">
    <source>
        <dbReference type="PROSITE" id="PS51545"/>
    </source>
</evidence>
<dbReference type="InterPro" id="IPR016024">
    <property type="entry name" value="ARM-type_fold"/>
</dbReference>
<evidence type="ECO:0000256" key="4">
    <source>
        <dbReference type="ARBA" id="ARBA00022777"/>
    </source>
</evidence>
<dbReference type="FunFam" id="1.25.40.70:FF:000030">
    <property type="entry name" value="Phosphatidylinositol 3-and 4-kinase family protein"/>
    <property type="match status" value="1"/>
</dbReference>
<dbReference type="SUPFAM" id="SSF56112">
    <property type="entry name" value="Protein kinase-like (PK-like)"/>
    <property type="match status" value="1"/>
</dbReference>
<proteinExistence type="inferred from homology"/>
<dbReference type="Gene3D" id="3.10.20.770">
    <property type="match status" value="1"/>
</dbReference>
<gene>
    <name evidence="11" type="ORF">TVAG_284350</name>
</gene>
<dbReference type="InterPro" id="IPR035448">
    <property type="entry name" value="PI3Kc"/>
</dbReference>
<dbReference type="InterPro" id="IPR002420">
    <property type="entry name" value="PI3K-type_C2_dom"/>
</dbReference>
<evidence type="ECO:0000256" key="6">
    <source>
        <dbReference type="PROSITE-ProRule" id="PRU00880"/>
    </source>
</evidence>
<feature type="domain" description="PIK helical" evidence="8">
    <location>
        <begin position="501"/>
        <end position="684"/>
    </location>
</feature>
<dbReference type="InterPro" id="IPR015433">
    <property type="entry name" value="PI3/4_kinase"/>
</dbReference>
<dbReference type="EMBL" id="DS113438">
    <property type="protein sequence ID" value="EAY05852.1"/>
    <property type="molecule type" value="Genomic_DNA"/>
</dbReference>
<dbReference type="PROSITE" id="PS51545">
    <property type="entry name" value="PIK_HELICAL"/>
    <property type="match status" value="1"/>
</dbReference>
<evidence type="ECO:0000256" key="3">
    <source>
        <dbReference type="ARBA" id="ARBA00022741"/>
    </source>
</evidence>
<organism evidence="11 12">
    <name type="scientific">Trichomonas vaginalis (strain ATCC PRA-98 / G3)</name>
    <dbReference type="NCBI Taxonomy" id="412133"/>
    <lineage>
        <taxon>Eukaryota</taxon>
        <taxon>Metamonada</taxon>
        <taxon>Parabasalia</taxon>
        <taxon>Trichomonadida</taxon>
        <taxon>Trichomonadidae</taxon>
        <taxon>Trichomonas</taxon>
    </lineage>
</organism>
<reference evidence="11" key="2">
    <citation type="journal article" date="2007" name="Science">
        <title>Draft genome sequence of the sexually transmitted pathogen Trichomonas vaginalis.</title>
        <authorList>
            <person name="Carlton J.M."/>
            <person name="Hirt R.P."/>
            <person name="Silva J.C."/>
            <person name="Delcher A.L."/>
            <person name="Schatz M."/>
            <person name="Zhao Q."/>
            <person name="Wortman J.R."/>
            <person name="Bidwell S.L."/>
            <person name="Alsmark U.C.M."/>
            <person name="Besteiro S."/>
            <person name="Sicheritz-Ponten T."/>
            <person name="Noel C.J."/>
            <person name="Dacks J.B."/>
            <person name="Foster P.G."/>
            <person name="Simillion C."/>
            <person name="Van de Peer Y."/>
            <person name="Miranda-Saavedra D."/>
            <person name="Barton G.J."/>
            <person name="Westrop G.D."/>
            <person name="Mueller S."/>
            <person name="Dessi D."/>
            <person name="Fiori P.L."/>
            <person name="Ren Q."/>
            <person name="Paulsen I."/>
            <person name="Zhang H."/>
            <person name="Bastida-Corcuera F.D."/>
            <person name="Simoes-Barbosa A."/>
            <person name="Brown M.T."/>
            <person name="Hayes R.D."/>
            <person name="Mukherjee M."/>
            <person name="Okumura C.Y."/>
            <person name="Schneider R."/>
            <person name="Smith A.J."/>
            <person name="Vanacova S."/>
            <person name="Villalvazo M."/>
            <person name="Haas B.J."/>
            <person name="Pertea M."/>
            <person name="Feldblyum T.V."/>
            <person name="Utterback T.R."/>
            <person name="Shu C.L."/>
            <person name="Osoegawa K."/>
            <person name="de Jong P.J."/>
            <person name="Hrdy I."/>
            <person name="Horvathova L."/>
            <person name="Zubacova Z."/>
            <person name="Dolezal P."/>
            <person name="Malik S.B."/>
            <person name="Logsdon J.M. Jr."/>
            <person name="Henze K."/>
            <person name="Gupta A."/>
            <person name="Wang C.C."/>
            <person name="Dunne R.L."/>
            <person name="Upcroft J.A."/>
            <person name="Upcroft P."/>
            <person name="White O."/>
            <person name="Salzberg S.L."/>
            <person name="Tang P."/>
            <person name="Chiu C.-H."/>
            <person name="Lee Y.-S."/>
            <person name="Embley T.M."/>
            <person name="Coombs G.H."/>
            <person name="Mottram J.C."/>
            <person name="Tachezy J."/>
            <person name="Fraser-Liggett C.M."/>
            <person name="Johnson P.J."/>
        </authorList>
    </citation>
    <scope>NUCLEOTIDE SEQUENCE [LARGE SCALE GENOMIC DNA]</scope>
    <source>
        <strain evidence="11">G3</strain>
    </source>
</reference>
<comment type="similarity">
    <text evidence="6">Belongs to the PI3/PI4-kinase family.</text>
</comment>
<dbReference type="Pfam" id="PF00613">
    <property type="entry name" value="PI3Ka"/>
    <property type="match status" value="1"/>
</dbReference>
<dbReference type="EC" id="2.7.1.137" evidence="1"/>
<dbReference type="GO" id="GO:0043491">
    <property type="term" value="P:phosphatidylinositol 3-kinase/protein kinase B signal transduction"/>
    <property type="evidence" value="ECO:0000318"/>
    <property type="project" value="GO_Central"/>
</dbReference>
<dbReference type="FunFam" id="3.30.1010.10:FF:000008">
    <property type="entry name" value="Phosphatidylinositol 4,5-bisphosphate 3-kinase catalytic subunit gamma"/>
    <property type="match status" value="1"/>
</dbReference>
<dbReference type="GO" id="GO:0035005">
    <property type="term" value="F:1-phosphatidylinositol-4-phosphate 3-kinase activity"/>
    <property type="evidence" value="ECO:0000318"/>
    <property type="project" value="GO_Central"/>
</dbReference>
<evidence type="ECO:0000259" key="9">
    <source>
        <dbReference type="PROSITE" id="PS51546"/>
    </source>
</evidence>
<dbReference type="InterPro" id="IPR001263">
    <property type="entry name" value="PI3K_accessory_dom"/>
</dbReference>
<dbReference type="eggNOG" id="KOG0904">
    <property type="taxonomic scope" value="Eukaryota"/>
</dbReference>
<dbReference type="SMART" id="SM00145">
    <property type="entry name" value="PI3Ka"/>
    <property type="match status" value="1"/>
</dbReference>
<dbReference type="GO" id="GO:0016477">
    <property type="term" value="P:cell migration"/>
    <property type="evidence" value="ECO:0000318"/>
    <property type="project" value="GO_Central"/>
</dbReference>
<dbReference type="PROSITE" id="PS51547">
    <property type="entry name" value="C2_PI3K"/>
    <property type="match status" value="1"/>
</dbReference>
<evidence type="ECO:0000256" key="1">
    <source>
        <dbReference type="ARBA" id="ARBA00012073"/>
    </source>
</evidence>
<keyword evidence="12" id="KW-1185">Reference proteome</keyword>
<dbReference type="AlphaFoldDB" id="A2EN93"/>
<dbReference type="GO" id="GO:0048015">
    <property type="term" value="P:phosphatidylinositol-mediated signaling"/>
    <property type="evidence" value="ECO:0000318"/>
    <property type="project" value="GO_Central"/>
</dbReference>
<dbReference type="SUPFAM" id="SSF54236">
    <property type="entry name" value="Ubiquitin-like"/>
    <property type="match status" value="1"/>
</dbReference>
<dbReference type="SMR" id="A2EN93"/>
<feature type="domain" description="PI3K-RBD" evidence="9">
    <location>
        <begin position="200"/>
        <end position="294"/>
    </location>
</feature>
<dbReference type="PANTHER" id="PTHR10048:SF14">
    <property type="entry name" value="LD28067P"/>
    <property type="match status" value="1"/>
</dbReference>
<dbReference type="Gene3D" id="1.10.1070.11">
    <property type="entry name" value="Phosphatidylinositol 3-/4-kinase, catalytic domain"/>
    <property type="match status" value="1"/>
</dbReference>
<dbReference type="GO" id="GO:0040012">
    <property type="term" value="P:regulation of locomotion"/>
    <property type="evidence" value="ECO:0007669"/>
    <property type="project" value="UniProtKB-ARBA"/>
</dbReference>
<dbReference type="FunFam" id="1.10.1070.11:FF:000059">
    <property type="entry name" value="Phosphatidylinositol 3-and 4-kinase family protein"/>
    <property type="match status" value="1"/>
</dbReference>
<dbReference type="RefSeq" id="XP_001318075.1">
    <property type="nucleotide sequence ID" value="XM_001318040.1"/>
</dbReference>
<dbReference type="VEuPathDB" id="TrichDB:TVAG_284350"/>
<dbReference type="CDD" id="cd00891">
    <property type="entry name" value="PI3Kc"/>
    <property type="match status" value="1"/>
</dbReference>
<dbReference type="InterPro" id="IPR036940">
    <property type="entry name" value="PI3/4_kinase_cat_sf"/>
</dbReference>
<dbReference type="Pfam" id="PF00792">
    <property type="entry name" value="PI3K_C2"/>
    <property type="match status" value="1"/>
</dbReference>
<dbReference type="InterPro" id="IPR035892">
    <property type="entry name" value="C2_domain_sf"/>
</dbReference>
<dbReference type="Gene3D" id="3.30.1010.10">
    <property type="entry name" value="Phosphatidylinositol 3-kinase Catalytic Subunit, Chain A, domain 4"/>
    <property type="match status" value="1"/>
</dbReference>
<dbReference type="InterPro" id="IPR011009">
    <property type="entry name" value="Kinase-like_dom_sf"/>
</dbReference>
<dbReference type="GO" id="GO:0016303">
    <property type="term" value="F:1-phosphatidylinositol-3-kinase activity"/>
    <property type="evidence" value="ECO:0000318"/>
    <property type="project" value="GO_Central"/>
</dbReference>
<dbReference type="SMART" id="SM00146">
    <property type="entry name" value="PI3Kc"/>
    <property type="match status" value="1"/>
</dbReference>
<dbReference type="InterPro" id="IPR042236">
    <property type="entry name" value="PI3K_accessory_sf"/>
</dbReference>
<dbReference type="InterPro" id="IPR000403">
    <property type="entry name" value="PI3/4_kinase_cat_dom"/>
</dbReference>
<dbReference type="FunFam" id="3.10.20.770:FF:000012">
    <property type="entry name" value="Phosphatidylinositol 3-and 4-kinase family protein"/>
    <property type="match status" value="1"/>
</dbReference>
<dbReference type="GO" id="GO:0005886">
    <property type="term" value="C:plasma membrane"/>
    <property type="evidence" value="ECO:0000318"/>
    <property type="project" value="GO_Central"/>
</dbReference>
<dbReference type="Pfam" id="PF00454">
    <property type="entry name" value="PI3_PI4_kinase"/>
    <property type="match status" value="1"/>
</dbReference>
<keyword evidence="4" id="KW-0418">Kinase</keyword>
<feature type="domain" description="C2 PI3K-type" evidence="10">
    <location>
        <begin position="346"/>
        <end position="491"/>
    </location>
</feature>
<keyword evidence="3" id="KW-0547">Nucleotide-binding</keyword>
<dbReference type="SUPFAM" id="SSF48371">
    <property type="entry name" value="ARM repeat"/>
    <property type="match status" value="1"/>
</dbReference>
<dbReference type="Gene3D" id="2.60.40.150">
    <property type="entry name" value="C2 domain"/>
    <property type="match status" value="1"/>
</dbReference>
<dbReference type="InterPro" id="IPR018936">
    <property type="entry name" value="PI3/4_kinase_CS"/>
</dbReference>
<dbReference type="PROSITE" id="PS50290">
    <property type="entry name" value="PI3_4_KINASE_3"/>
    <property type="match status" value="1"/>
</dbReference>
<dbReference type="STRING" id="5722.A2EN93"/>
<evidence type="ECO:0000313" key="12">
    <source>
        <dbReference type="Proteomes" id="UP000001542"/>
    </source>
</evidence>
<dbReference type="KEGG" id="tva:4763723"/>
<dbReference type="PROSITE" id="PS00915">
    <property type="entry name" value="PI3_4_KINASE_1"/>
    <property type="match status" value="1"/>
</dbReference>
<dbReference type="InParanoid" id="A2EN93"/>
<dbReference type="CDD" id="cd08380">
    <property type="entry name" value="C2_PI3K_like"/>
    <property type="match status" value="1"/>
</dbReference>
<name>A2EN93_TRIV3</name>
<dbReference type="OrthoDB" id="67688at2759"/>
<keyword evidence="2" id="KW-0808">Transferase</keyword>
<reference evidence="11" key="1">
    <citation type="submission" date="2006-10" db="EMBL/GenBank/DDBJ databases">
        <authorList>
            <person name="Amadeo P."/>
            <person name="Zhao Q."/>
            <person name="Wortman J."/>
            <person name="Fraser-Liggett C."/>
            <person name="Carlton J."/>
        </authorList>
    </citation>
    <scope>NUCLEOTIDE SEQUENCE</scope>
    <source>
        <strain evidence="11">G3</strain>
    </source>
</reference>
<keyword evidence="5" id="KW-0067">ATP-binding</keyword>